<evidence type="ECO:0000313" key="1">
    <source>
        <dbReference type="EMBL" id="EYC31850.1"/>
    </source>
</evidence>
<evidence type="ECO:0000313" key="2">
    <source>
        <dbReference type="Proteomes" id="UP000024635"/>
    </source>
</evidence>
<dbReference type="EMBL" id="JARK01001339">
    <property type="protein sequence ID" value="EYC31850.1"/>
    <property type="molecule type" value="Genomic_DNA"/>
</dbReference>
<protein>
    <submittedName>
        <fullName evidence="1">Uncharacterized protein</fullName>
    </submittedName>
</protein>
<reference evidence="2" key="1">
    <citation type="journal article" date="2015" name="Nat. Genet.">
        <title>The genome and transcriptome of the zoonotic hookworm Ancylostoma ceylanicum identify infection-specific gene families.</title>
        <authorList>
            <person name="Schwarz E.M."/>
            <person name="Hu Y."/>
            <person name="Antoshechkin I."/>
            <person name="Miller M.M."/>
            <person name="Sternberg P.W."/>
            <person name="Aroian R.V."/>
        </authorList>
    </citation>
    <scope>NUCLEOTIDE SEQUENCE</scope>
    <source>
        <strain evidence="2">HY135</strain>
    </source>
</reference>
<gene>
    <name evidence="1" type="primary">Acey_s0003.g1271</name>
    <name evidence="1" type="ORF">Y032_0003g1271</name>
</gene>
<accession>A0A016VWQ4</accession>
<proteinExistence type="predicted"/>
<organism evidence="1 2">
    <name type="scientific">Ancylostoma ceylanicum</name>
    <dbReference type="NCBI Taxonomy" id="53326"/>
    <lineage>
        <taxon>Eukaryota</taxon>
        <taxon>Metazoa</taxon>
        <taxon>Ecdysozoa</taxon>
        <taxon>Nematoda</taxon>
        <taxon>Chromadorea</taxon>
        <taxon>Rhabditida</taxon>
        <taxon>Rhabditina</taxon>
        <taxon>Rhabditomorpha</taxon>
        <taxon>Strongyloidea</taxon>
        <taxon>Ancylostomatidae</taxon>
        <taxon>Ancylostomatinae</taxon>
        <taxon>Ancylostoma</taxon>
    </lineage>
</organism>
<keyword evidence="2" id="KW-1185">Reference proteome</keyword>
<dbReference type="AlphaFoldDB" id="A0A016VWQ4"/>
<comment type="caution">
    <text evidence="1">The sequence shown here is derived from an EMBL/GenBank/DDBJ whole genome shotgun (WGS) entry which is preliminary data.</text>
</comment>
<dbReference type="Proteomes" id="UP000024635">
    <property type="component" value="Unassembled WGS sequence"/>
</dbReference>
<sequence length="124" mass="12850">MTSMVPGRTVSRPADVFSVSGTVDERTVYSKLQTAVDKGRNRGAAFLGGETGVQHAGSGCLLLPARVSSCSRQPELARRAPVSLPKNASPGSRLLSRAVWSSLQSNAVSLELSRVGGTIAALIG</sequence>
<name>A0A016VWQ4_9BILA</name>